<dbReference type="GO" id="GO:0004605">
    <property type="term" value="F:phosphatidate cytidylyltransferase activity"/>
    <property type="evidence" value="ECO:0007669"/>
    <property type="project" value="UniProtKB-EC"/>
</dbReference>
<reference evidence="20 21" key="1">
    <citation type="submission" date="2020-08" db="EMBL/GenBank/DDBJ databases">
        <authorList>
            <person name="Liu C."/>
            <person name="Sun Q."/>
        </authorList>
    </citation>
    <scope>NUCLEOTIDE SEQUENCE [LARGE SCALE GENOMIC DNA]</scope>
    <source>
        <strain evidence="20 21">NSJ-62</strain>
    </source>
</reference>
<accession>A0A7G9B7G3</accession>
<evidence type="ECO:0000256" key="19">
    <source>
        <dbReference type="SAM" id="Phobius"/>
    </source>
</evidence>
<sequence length="308" mass="33836">MKARILVAVVGIPFLLLILAWAPSWATLVLVSAMCVIGAYELMHAVLGERGKSTRDPVVWAVLWAALLFSAWPFERDSLIRFWGDQPEWFQDILQRGDSIVALLALMFITVLFFNAIFYYGKEKQVSFGEVAAAIFAGMVFPTMLSCLLRLRLMEQGQAWVFVPLCISFGSDTFALFAGMLFGKHKLAPHVSPKKTVEGGVGGLLGGVIGMTLFKLITDTMQFTLTSEPSVAAQAGLGLSWTWVIVLGLVGSVISQIGDLSFSVIKREFGVKDYGNLLPGHGGILDRFDSVTFVAPFVWALLSWKMSW</sequence>
<keyword evidence="17" id="KW-1208">Phospholipid metabolism</keyword>
<evidence type="ECO:0000256" key="12">
    <source>
        <dbReference type="ARBA" id="ARBA00022695"/>
    </source>
</evidence>
<proteinExistence type="inferred from homology"/>
<keyword evidence="10 18" id="KW-0808">Transferase</keyword>
<keyword evidence="15 19" id="KW-0472">Membrane</keyword>
<evidence type="ECO:0000256" key="15">
    <source>
        <dbReference type="ARBA" id="ARBA00023136"/>
    </source>
</evidence>
<evidence type="ECO:0000256" key="1">
    <source>
        <dbReference type="ARBA" id="ARBA00001698"/>
    </source>
</evidence>
<dbReference type="GO" id="GO:0016024">
    <property type="term" value="P:CDP-diacylglycerol biosynthetic process"/>
    <property type="evidence" value="ECO:0007669"/>
    <property type="project" value="UniProtKB-UniPathway"/>
</dbReference>
<feature type="transmembrane region" description="Helical" evidence="19">
    <location>
        <begin position="195"/>
        <end position="217"/>
    </location>
</feature>
<dbReference type="PROSITE" id="PS01315">
    <property type="entry name" value="CDS"/>
    <property type="match status" value="1"/>
</dbReference>
<evidence type="ECO:0000256" key="10">
    <source>
        <dbReference type="ARBA" id="ARBA00022679"/>
    </source>
</evidence>
<organism evidence="20 21">
    <name type="scientific">Oscillibacter hominis</name>
    <dbReference type="NCBI Taxonomy" id="2763056"/>
    <lineage>
        <taxon>Bacteria</taxon>
        <taxon>Bacillati</taxon>
        <taxon>Bacillota</taxon>
        <taxon>Clostridia</taxon>
        <taxon>Eubacteriales</taxon>
        <taxon>Oscillospiraceae</taxon>
        <taxon>Oscillibacter</taxon>
    </lineage>
</organism>
<dbReference type="InterPro" id="IPR000374">
    <property type="entry name" value="PC_trans"/>
</dbReference>
<keyword evidence="8" id="KW-1003">Cell membrane</keyword>
<dbReference type="UniPathway" id="UPA00557">
    <property type="reaction ID" value="UER00614"/>
</dbReference>
<evidence type="ECO:0000313" key="20">
    <source>
        <dbReference type="EMBL" id="QNL45494.1"/>
    </source>
</evidence>
<feature type="transmembrane region" description="Helical" evidence="19">
    <location>
        <begin position="159"/>
        <end position="183"/>
    </location>
</feature>
<dbReference type="EC" id="2.7.7.41" evidence="6 18"/>
<keyword evidence="9" id="KW-0444">Lipid biosynthesis</keyword>
<evidence type="ECO:0000313" key="21">
    <source>
        <dbReference type="Proteomes" id="UP000515960"/>
    </source>
</evidence>
<keyword evidence="13 19" id="KW-1133">Transmembrane helix</keyword>
<protein>
    <recommendedName>
        <fullName evidence="7 18">Phosphatidate cytidylyltransferase</fullName>
        <ecNumber evidence="6 18">2.7.7.41</ecNumber>
    </recommendedName>
</protein>
<evidence type="ECO:0000256" key="9">
    <source>
        <dbReference type="ARBA" id="ARBA00022516"/>
    </source>
</evidence>
<evidence type="ECO:0000256" key="4">
    <source>
        <dbReference type="ARBA" id="ARBA00005189"/>
    </source>
</evidence>
<evidence type="ECO:0000256" key="17">
    <source>
        <dbReference type="ARBA" id="ARBA00023264"/>
    </source>
</evidence>
<feature type="transmembrane region" description="Helical" evidence="19">
    <location>
        <begin position="28"/>
        <end position="46"/>
    </location>
</feature>
<evidence type="ECO:0000256" key="2">
    <source>
        <dbReference type="ARBA" id="ARBA00004651"/>
    </source>
</evidence>
<comment type="pathway">
    <text evidence="4">Lipid metabolism.</text>
</comment>
<comment type="pathway">
    <text evidence="3 18">Phospholipid metabolism; CDP-diacylglycerol biosynthesis; CDP-diacylglycerol from sn-glycerol 3-phosphate: step 3/3.</text>
</comment>
<dbReference type="KEGG" id="ohi:H8790_05700"/>
<dbReference type="GO" id="GO:0005886">
    <property type="term" value="C:plasma membrane"/>
    <property type="evidence" value="ECO:0007669"/>
    <property type="project" value="UniProtKB-SubCell"/>
</dbReference>
<keyword evidence="14" id="KW-0443">Lipid metabolism</keyword>
<evidence type="ECO:0000256" key="8">
    <source>
        <dbReference type="ARBA" id="ARBA00022475"/>
    </source>
</evidence>
<dbReference type="AlphaFoldDB" id="A0A7G9B7G3"/>
<comment type="subcellular location">
    <subcellularLocation>
        <location evidence="2">Cell membrane</location>
        <topology evidence="2">Multi-pass membrane protein</topology>
    </subcellularLocation>
</comment>
<keyword evidence="21" id="KW-1185">Reference proteome</keyword>
<keyword evidence="16" id="KW-0594">Phospholipid biosynthesis</keyword>
<dbReference type="Proteomes" id="UP000515960">
    <property type="component" value="Chromosome"/>
</dbReference>
<feature type="transmembrane region" description="Helical" evidence="19">
    <location>
        <begin position="5"/>
        <end position="22"/>
    </location>
</feature>
<dbReference type="Pfam" id="PF01148">
    <property type="entry name" value="CTP_transf_1"/>
    <property type="match status" value="1"/>
</dbReference>
<dbReference type="PANTHER" id="PTHR46382">
    <property type="entry name" value="PHOSPHATIDATE CYTIDYLYLTRANSFERASE"/>
    <property type="match status" value="1"/>
</dbReference>
<evidence type="ECO:0000256" key="13">
    <source>
        <dbReference type="ARBA" id="ARBA00022989"/>
    </source>
</evidence>
<comment type="catalytic activity">
    <reaction evidence="1 18">
        <text>a 1,2-diacyl-sn-glycero-3-phosphate + CTP + H(+) = a CDP-1,2-diacyl-sn-glycerol + diphosphate</text>
        <dbReference type="Rhea" id="RHEA:16229"/>
        <dbReference type="ChEBI" id="CHEBI:15378"/>
        <dbReference type="ChEBI" id="CHEBI:33019"/>
        <dbReference type="ChEBI" id="CHEBI:37563"/>
        <dbReference type="ChEBI" id="CHEBI:58332"/>
        <dbReference type="ChEBI" id="CHEBI:58608"/>
        <dbReference type="EC" id="2.7.7.41"/>
    </reaction>
</comment>
<evidence type="ECO:0000256" key="11">
    <source>
        <dbReference type="ARBA" id="ARBA00022692"/>
    </source>
</evidence>
<dbReference type="RefSeq" id="WP_187333922.1">
    <property type="nucleotide sequence ID" value="NZ_CP060490.1"/>
</dbReference>
<evidence type="ECO:0000256" key="14">
    <source>
        <dbReference type="ARBA" id="ARBA00023098"/>
    </source>
</evidence>
<evidence type="ECO:0000256" key="7">
    <source>
        <dbReference type="ARBA" id="ARBA00019373"/>
    </source>
</evidence>
<dbReference type="EMBL" id="CP060490">
    <property type="protein sequence ID" value="QNL45494.1"/>
    <property type="molecule type" value="Genomic_DNA"/>
</dbReference>
<dbReference type="PANTHER" id="PTHR46382:SF1">
    <property type="entry name" value="PHOSPHATIDATE CYTIDYLYLTRANSFERASE"/>
    <property type="match status" value="1"/>
</dbReference>
<evidence type="ECO:0000256" key="3">
    <source>
        <dbReference type="ARBA" id="ARBA00005119"/>
    </source>
</evidence>
<comment type="similarity">
    <text evidence="5 18">Belongs to the CDS family.</text>
</comment>
<name>A0A7G9B7G3_9FIRM</name>
<feature type="transmembrane region" description="Helical" evidence="19">
    <location>
        <begin position="132"/>
        <end position="153"/>
    </location>
</feature>
<evidence type="ECO:0000256" key="5">
    <source>
        <dbReference type="ARBA" id="ARBA00010185"/>
    </source>
</evidence>
<evidence type="ECO:0000256" key="18">
    <source>
        <dbReference type="RuleBase" id="RU003938"/>
    </source>
</evidence>
<evidence type="ECO:0000256" key="6">
    <source>
        <dbReference type="ARBA" id="ARBA00012487"/>
    </source>
</evidence>
<keyword evidence="12 18" id="KW-0548">Nucleotidyltransferase</keyword>
<feature type="transmembrane region" description="Helical" evidence="19">
    <location>
        <begin position="100"/>
        <end position="120"/>
    </location>
</feature>
<feature type="transmembrane region" description="Helical" evidence="19">
    <location>
        <begin position="237"/>
        <end position="257"/>
    </location>
</feature>
<keyword evidence="11 18" id="KW-0812">Transmembrane</keyword>
<evidence type="ECO:0000256" key="16">
    <source>
        <dbReference type="ARBA" id="ARBA00023209"/>
    </source>
</evidence>
<gene>
    <name evidence="20" type="ORF">H8790_05700</name>
</gene>